<comment type="caution">
    <text evidence="1">The sequence shown here is derived from an EMBL/GenBank/DDBJ whole genome shotgun (WGS) entry which is preliminary data.</text>
</comment>
<dbReference type="EMBL" id="RSCJ01000021">
    <property type="protein sequence ID" value="RUR76230.1"/>
    <property type="molecule type" value="Genomic_DNA"/>
</dbReference>
<dbReference type="AlphaFoldDB" id="A0A433N4M0"/>
<sequence length="64" mass="6991">MNPNIRYFVTLALLTTLLAAILAKFDGTVTVQITPVGLEVEVKNNSGWCPIDPQLPDIQPQQLA</sequence>
<organism evidence="1 2">
    <name type="scientific">Chlorogloeopsis fritschii PCC 6912</name>
    <dbReference type="NCBI Taxonomy" id="211165"/>
    <lineage>
        <taxon>Bacteria</taxon>
        <taxon>Bacillati</taxon>
        <taxon>Cyanobacteriota</taxon>
        <taxon>Cyanophyceae</taxon>
        <taxon>Nostocales</taxon>
        <taxon>Chlorogloeopsidaceae</taxon>
        <taxon>Chlorogloeopsis</taxon>
    </lineage>
</organism>
<name>A0A433N4M0_CHLFR</name>
<protein>
    <submittedName>
        <fullName evidence="1">Uncharacterized protein</fullName>
    </submittedName>
</protein>
<keyword evidence="2" id="KW-1185">Reference proteome</keyword>
<reference evidence="1 2" key="1">
    <citation type="journal article" date="2019" name="Genome Biol. Evol.">
        <title>Day and night: Metabolic profiles and evolutionary relationships of six axenic non-marine cyanobacteria.</title>
        <authorList>
            <person name="Will S.E."/>
            <person name="Henke P."/>
            <person name="Boedeker C."/>
            <person name="Huang S."/>
            <person name="Brinkmann H."/>
            <person name="Rohde M."/>
            <person name="Jarek M."/>
            <person name="Friedl T."/>
            <person name="Seufert S."/>
            <person name="Schumacher M."/>
            <person name="Overmann J."/>
            <person name="Neumann-Schaal M."/>
            <person name="Petersen J."/>
        </authorList>
    </citation>
    <scope>NUCLEOTIDE SEQUENCE [LARGE SCALE GENOMIC DNA]</scope>
    <source>
        <strain evidence="1 2">PCC 6912</strain>
    </source>
</reference>
<dbReference type="RefSeq" id="WP_016875974.1">
    <property type="nucleotide sequence ID" value="NZ_AJLN01000093.1"/>
</dbReference>
<dbReference type="Proteomes" id="UP000268857">
    <property type="component" value="Unassembled WGS sequence"/>
</dbReference>
<dbReference type="STRING" id="211165.GCA_000317285_03462"/>
<evidence type="ECO:0000313" key="1">
    <source>
        <dbReference type="EMBL" id="RUR76230.1"/>
    </source>
</evidence>
<gene>
    <name evidence="1" type="ORF">PCC6912_44020</name>
</gene>
<proteinExistence type="predicted"/>
<evidence type="ECO:0000313" key="2">
    <source>
        <dbReference type="Proteomes" id="UP000268857"/>
    </source>
</evidence>
<accession>A0A433N4M0</accession>